<dbReference type="Proteomes" id="UP000287224">
    <property type="component" value="Unassembled WGS sequence"/>
</dbReference>
<comment type="caution">
    <text evidence="4">The sequence shown here is derived from an EMBL/GenBank/DDBJ whole genome shotgun (WGS) entry which is preliminary data.</text>
</comment>
<evidence type="ECO:0000256" key="1">
    <source>
        <dbReference type="SAM" id="MobiDB-lite"/>
    </source>
</evidence>
<evidence type="ECO:0000256" key="2">
    <source>
        <dbReference type="SAM" id="Phobius"/>
    </source>
</evidence>
<proteinExistence type="predicted"/>
<name>A0A401Z9U7_9CHLR</name>
<dbReference type="Pfam" id="PF10647">
    <property type="entry name" value="Gmad1"/>
    <property type="match status" value="1"/>
</dbReference>
<keyword evidence="5" id="KW-1185">Reference proteome</keyword>
<dbReference type="InterPro" id="IPR018910">
    <property type="entry name" value="LpqB_C"/>
</dbReference>
<feature type="compositionally biased region" description="Polar residues" evidence="1">
    <location>
        <begin position="11"/>
        <end position="21"/>
    </location>
</feature>
<reference evidence="5" key="1">
    <citation type="submission" date="2018-12" db="EMBL/GenBank/DDBJ databases">
        <title>Tengunoibacter tsumagoiensis gen. nov., sp. nov., Dictyobacter kobayashii sp. nov., D. alpinus sp. nov., and D. joshuensis sp. nov. and description of Dictyobacteraceae fam. nov. within the order Ktedonobacterales isolated from Tengu-no-mugimeshi.</title>
        <authorList>
            <person name="Wang C.M."/>
            <person name="Zheng Y."/>
            <person name="Sakai Y."/>
            <person name="Toyoda A."/>
            <person name="Minakuchi Y."/>
            <person name="Abe K."/>
            <person name="Yokota A."/>
            <person name="Yabe S."/>
        </authorList>
    </citation>
    <scope>NUCLEOTIDE SEQUENCE [LARGE SCALE GENOMIC DNA]</scope>
    <source>
        <strain evidence="5">S-27</strain>
    </source>
</reference>
<gene>
    <name evidence="4" type="ORF">KDAU_09050</name>
</gene>
<evidence type="ECO:0000313" key="5">
    <source>
        <dbReference type="Proteomes" id="UP000287224"/>
    </source>
</evidence>
<dbReference type="AlphaFoldDB" id="A0A401Z9U7"/>
<dbReference type="PANTHER" id="PTHR36842:SF1">
    <property type="entry name" value="PROTEIN TOLB"/>
    <property type="match status" value="1"/>
</dbReference>
<sequence length="418" mass="45899">MNEHGRGDYESTYQEQSDNVSTNDALEARISRFLHKEAEKIHFSPDLRHRIIQNASSQRHRRHHYITIAVLASAAALILALSGLTYLMVNPTTPPGLSYTVSKEITVAPELANGGQLLSLDPTERHIVYQPAGQGGVLYTADLTNPVQSNTLAMRYARDMAWSPDGSALVATVVPMNTTHPLLALVPAGQYMRLLGHNNALAANWSPTSADEVMFAQQQHGQTELWSTKTSGAPATLQVTLSEQLLIQHMNWSFDGRYLALVVAQSGAVTREALAQPARAIYVMDFQTRKLTTLVAPGNFTIGNVAWSPATHELAYEQITTNQASHLITIDISNPEKPTSITPQHQLEGWSWAADGQALVYSDGGKLMAHVFHGPPITISQPKQQQLISPFWLKDGQILCMHITNGKGTLMLLTPHRQ</sequence>
<dbReference type="EMBL" id="BIFQ01000001">
    <property type="protein sequence ID" value="GCE03576.1"/>
    <property type="molecule type" value="Genomic_DNA"/>
</dbReference>
<feature type="region of interest" description="Disordered" evidence="1">
    <location>
        <begin position="1"/>
        <end position="21"/>
    </location>
</feature>
<keyword evidence="2" id="KW-1133">Transmembrane helix</keyword>
<dbReference type="SUPFAM" id="SSF82171">
    <property type="entry name" value="DPP6 N-terminal domain-like"/>
    <property type="match status" value="1"/>
</dbReference>
<feature type="transmembrane region" description="Helical" evidence="2">
    <location>
        <begin position="65"/>
        <end position="89"/>
    </location>
</feature>
<accession>A0A401Z9U7</accession>
<dbReference type="PANTHER" id="PTHR36842">
    <property type="entry name" value="PROTEIN TOLB HOMOLOG"/>
    <property type="match status" value="1"/>
</dbReference>
<organism evidence="4 5">
    <name type="scientific">Dictyobacter aurantiacus</name>
    <dbReference type="NCBI Taxonomy" id="1936993"/>
    <lineage>
        <taxon>Bacteria</taxon>
        <taxon>Bacillati</taxon>
        <taxon>Chloroflexota</taxon>
        <taxon>Ktedonobacteria</taxon>
        <taxon>Ktedonobacterales</taxon>
        <taxon>Dictyobacteraceae</taxon>
        <taxon>Dictyobacter</taxon>
    </lineage>
</organism>
<dbReference type="InterPro" id="IPR011042">
    <property type="entry name" value="6-blade_b-propeller_TolB-like"/>
</dbReference>
<protein>
    <recommendedName>
        <fullName evidence="3">Lipoprotein LpqB C-terminal domain-containing protein</fullName>
    </recommendedName>
</protein>
<dbReference type="Gene3D" id="2.120.10.30">
    <property type="entry name" value="TolB, C-terminal domain"/>
    <property type="match status" value="1"/>
</dbReference>
<evidence type="ECO:0000259" key="3">
    <source>
        <dbReference type="Pfam" id="PF10647"/>
    </source>
</evidence>
<keyword evidence="2" id="KW-0472">Membrane</keyword>
<keyword evidence="2" id="KW-0812">Transmembrane</keyword>
<evidence type="ECO:0000313" key="4">
    <source>
        <dbReference type="EMBL" id="GCE03576.1"/>
    </source>
</evidence>
<feature type="domain" description="Lipoprotein LpqB C-terminal" evidence="3">
    <location>
        <begin position="141"/>
        <end position="368"/>
    </location>
</feature>